<keyword evidence="7" id="KW-0406">Ion transport</keyword>
<evidence type="ECO:0000256" key="8">
    <source>
        <dbReference type="ARBA" id="ARBA00023136"/>
    </source>
</evidence>
<feature type="transmembrane region" description="Helical" evidence="12">
    <location>
        <begin position="153"/>
        <end position="173"/>
    </location>
</feature>
<evidence type="ECO:0000256" key="3">
    <source>
        <dbReference type="ARBA" id="ARBA00022692"/>
    </source>
</evidence>
<dbReference type="OMA" id="ECRTANF"/>
<comment type="function">
    <text evidence="10">Has probably no intrinsic transporter activity but together with SLC30A5 forms a functional zinc ion:proton antiporter heterodimer, mediating zinc entry into the lumen of organelles along the secretory pathway. As part of that zinc ion:proton antiporter, contributes to zinc ion homeostasis within the early secretory pathway and regulates the activation and folding of enzymes like alkaline phosphatases and enzymes involved in phosphatidylinositol glycan anchor biosynthesis.</text>
</comment>
<feature type="region of interest" description="Disordered" evidence="11">
    <location>
        <begin position="1"/>
        <end position="21"/>
    </location>
</feature>
<feature type="transmembrane region" description="Helical" evidence="12">
    <location>
        <begin position="185"/>
        <end position="208"/>
    </location>
</feature>
<keyword evidence="2" id="KW-0813">Transport</keyword>
<dbReference type="VEuPathDB" id="TrichDB:TVAG_027220"/>
<keyword evidence="3 12" id="KW-0812">Transmembrane</keyword>
<keyword evidence="5 12" id="KW-1133">Transmembrane helix</keyword>
<dbReference type="InterPro" id="IPR027469">
    <property type="entry name" value="Cation_efflux_TMD_sf"/>
</dbReference>
<reference evidence="14" key="2">
    <citation type="journal article" date="2007" name="Science">
        <title>Draft genome sequence of the sexually transmitted pathogen Trichomonas vaginalis.</title>
        <authorList>
            <person name="Carlton J.M."/>
            <person name="Hirt R.P."/>
            <person name="Silva J.C."/>
            <person name="Delcher A.L."/>
            <person name="Schatz M."/>
            <person name="Zhao Q."/>
            <person name="Wortman J.R."/>
            <person name="Bidwell S.L."/>
            <person name="Alsmark U.C.M."/>
            <person name="Besteiro S."/>
            <person name="Sicheritz-Ponten T."/>
            <person name="Noel C.J."/>
            <person name="Dacks J.B."/>
            <person name="Foster P.G."/>
            <person name="Simillion C."/>
            <person name="Van de Peer Y."/>
            <person name="Miranda-Saavedra D."/>
            <person name="Barton G.J."/>
            <person name="Westrop G.D."/>
            <person name="Mueller S."/>
            <person name="Dessi D."/>
            <person name="Fiori P.L."/>
            <person name="Ren Q."/>
            <person name="Paulsen I."/>
            <person name="Zhang H."/>
            <person name="Bastida-Corcuera F.D."/>
            <person name="Simoes-Barbosa A."/>
            <person name="Brown M.T."/>
            <person name="Hayes R.D."/>
            <person name="Mukherjee M."/>
            <person name="Okumura C.Y."/>
            <person name="Schneider R."/>
            <person name="Smith A.J."/>
            <person name="Vanacova S."/>
            <person name="Villalvazo M."/>
            <person name="Haas B.J."/>
            <person name="Pertea M."/>
            <person name="Feldblyum T.V."/>
            <person name="Utterback T.R."/>
            <person name="Shu C.L."/>
            <person name="Osoegawa K."/>
            <person name="de Jong P.J."/>
            <person name="Hrdy I."/>
            <person name="Horvathova L."/>
            <person name="Zubacova Z."/>
            <person name="Dolezal P."/>
            <person name="Malik S.B."/>
            <person name="Logsdon J.M. Jr."/>
            <person name="Henze K."/>
            <person name="Gupta A."/>
            <person name="Wang C.C."/>
            <person name="Dunne R.L."/>
            <person name="Upcroft J.A."/>
            <person name="Upcroft P."/>
            <person name="White O."/>
            <person name="Salzberg S.L."/>
            <person name="Tang P."/>
            <person name="Chiu C.-H."/>
            <person name="Lee Y.-S."/>
            <person name="Embley T.M."/>
            <person name="Coombs G.H."/>
            <person name="Mottram J.C."/>
            <person name="Tachezy J."/>
            <person name="Fraser-Liggett C.M."/>
            <person name="Johnson P.J."/>
        </authorList>
    </citation>
    <scope>NUCLEOTIDE SEQUENCE [LARGE SCALE GENOMIC DNA]</scope>
    <source>
        <strain evidence="14">G3</strain>
    </source>
</reference>
<dbReference type="OrthoDB" id="78669at2759"/>
<dbReference type="PANTHER" id="PTHR46531">
    <property type="entry name" value="ZINC TRANSPORTER 6"/>
    <property type="match status" value="1"/>
</dbReference>
<dbReference type="AlphaFoldDB" id="A2F1G7"/>
<dbReference type="EMBL" id="DS113573">
    <property type="protein sequence ID" value="EAY01254.1"/>
    <property type="molecule type" value="Genomic_DNA"/>
</dbReference>
<sequence>MEKVNNQDASLQEEPPKPRQQTDIRGAVSLVSSRGFEQKGIFIISVFLFAFFSVLLAQSILTKSTVFVQIAFIQLLHFALYAIILLTDYYTTLPPDECHTYGYARSMIVCCFSVSLTVILFACSLLLDSLKEFLSSVAPDASLSVEHPSFSPVMPNIFALIAYGISALLLSQYRSNPSQSKYPHFHAAFLVAISGILHSLSKLVTAFLPFPSVPEHVSEQAIPLLNGLIALFIIDRARELLVPSFFVLMQATPEKLLEITDYSISETFIDKMVREVSHFEGVLDCKAPHFWGLTFTDYVGSLHIRAKNDANEQHIIQQAHAKFDPIVGHFTAQVDKDHWDTTVRDN</sequence>
<evidence type="ECO:0000256" key="5">
    <source>
        <dbReference type="ARBA" id="ARBA00022989"/>
    </source>
</evidence>
<dbReference type="STRING" id="5722.A2F1G7"/>
<feature type="transmembrane region" description="Helical" evidence="12">
    <location>
        <begin position="40"/>
        <end position="60"/>
    </location>
</feature>
<keyword evidence="15" id="KW-1185">Reference proteome</keyword>
<reference evidence="14" key="1">
    <citation type="submission" date="2006-10" db="EMBL/GenBank/DDBJ databases">
        <authorList>
            <person name="Amadeo P."/>
            <person name="Zhao Q."/>
            <person name="Wortman J."/>
            <person name="Fraser-Liggett C."/>
            <person name="Carlton J."/>
        </authorList>
    </citation>
    <scope>NUCLEOTIDE SEQUENCE</scope>
    <source>
        <strain evidence="14">G3</strain>
    </source>
</reference>
<evidence type="ECO:0000256" key="9">
    <source>
        <dbReference type="ARBA" id="ARBA00038600"/>
    </source>
</evidence>
<evidence type="ECO:0000313" key="15">
    <source>
        <dbReference type="Proteomes" id="UP000001542"/>
    </source>
</evidence>
<dbReference type="eggNOG" id="KOG1484">
    <property type="taxonomic scope" value="Eukaryota"/>
</dbReference>
<dbReference type="InterPro" id="IPR052005">
    <property type="entry name" value="CDF_SLC30A"/>
</dbReference>
<dbReference type="Pfam" id="PF01545">
    <property type="entry name" value="Cation_efflux"/>
    <property type="match status" value="1"/>
</dbReference>
<gene>
    <name evidence="14" type="ORF">TVAG_027220</name>
</gene>
<dbReference type="SUPFAM" id="SSF161111">
    <property type="entry name" value="Cation efflux protein transmembrane domain-like"/>
    <property type="match status" value="1"/>
</dbReference>
<evidence type="ECO:0000259" key="13">
    <source>
        <dbReference type="Pfam" id="PF01545"/>
    </source>
</evidence>
<feature type="transmembrane region" description="Helical" evidence="12">
    <location>
        <begin position="107"/>
        <end position="127"/>
    </location>
</feature>
<evidence type="ECO:0000256" key="10">
    <source>
        <dbReference type="ARBA" id="ARBA00045455"/>
    </source>
</evidence>
<evidence type="ECO:0000256" key="6">
    <source>
        <dbReference type="ARBA" id="ARBA00023034"/>
    </source>
</evidence>
<evidence type="ECO:0000256" key="2">
    <source>
        <dbReference type="ARBA" id="ARBA00022448"/>
    </source>
</evidence>
<comment type="subunit">
    <text evidence="9">Heterodimer with SLC30A5; form a functional zinc ion transmembrane transporter.</text>
</comment>
<dbReference type="Proteomes" id="UP000001542">
    <property type="component" value="Unassembled WGS sequence"/>
</dbReference>
<dbReference type="SMR" id="A2F1G7"/>
<proteinExistence type="predicted"/>
<dbReference type="VEuPathDB" id="TrichDB:TVAGG3_0947830"/>
<dbReference type="GO" id="GO:0008324">
    <property type="term" value="F:monoatomic cation transmembrane transporter activity"/>
    <property type="evidence" value="ECO:0007669"/>
    <property type="project" value="InterPro"/>
</dbReference>
<dbReference type="GO" id="GO:0016020">
    <property type="term" value="C:membrane"/>
    <property type="evidence" value="ECO:0007669"/>
    <property type="project" value="InterPro"/>
</dbReference>
<evidence type="ECO:0000256" key="7">
    <source>
        <dbReference type="ARBA" id="ARBA00023065"/>
    </source>
</evidence>
<organism evidence="14 15">
    <name type="scientific">Trichomonas vaginalis (strain ATCC PRA-98 / G3)</name>
    <dbReference type="NCBI Taxonomy" id="412133"/>
    <lineage>
        <taxon>Eukaryota</taxon>
        <taxon>Metamonada</taxon>
        <taxon>Parabasalia</taxon>
        <taxon>Trichomonadida</taxon>
        <taxon>Trichomonadidae</taxon>
        <taxon>Trichomonas</taxon>
    </lineage>
</organism>
<evidence type="ECO:0000313" key="14">
    <source>
        <dbReference type="EMBL" id="EAY01254.1"/>
    </source>
</evidence>
<evidence type="ECO:0000256" key="1">
    <source>
        <dbReference type="ARBA" id="ARBA00004166"/>
    </source>
</evidence>
<dbReference type="GO" id="GO:0005794">
    <property type="term" value="C:Golgi apparatus"/>
    <property type="evidence" value="ECO:0000318"/>
    <property type="project" value="GO_Central"/>
</dbReference>
<accession>A2F1G7</accession>
<evidence type="ECO:0000256" key="4">
    <source>
        <dbReference type="ARBA" id="ARBA00022833"/>
    </source>
</evidence>
<protein>
    <submittedName>
        <fullName evidence="14">Cation diffusion facilitator family transporter containing protein</fullName>
    </submittedName>
</protein>
<feature type="compositionally biased region" description="Polar residues" evidence="11">
    <location>
        <begin position="1"/>
        <end position="10"/>
    </location>
</feature>
<feature type="transmembrane region" description="Helical" evidence="12">
    <location>
        <begin position="66"/>
        <end position="86"/>
    </location>
</feature>
<evidence type="ECO:0000256" key="11">
    <source>
        <dbReference type="SAM" id="MobiDB-lite"/>
    </source>
</evidence>
<keyword evidence="4" id="KW-0862">Zinc</keyword>
<dbReference type="GO" id="GO:0006829">
    <property type="term" value="P:zinc ion transport"/>
    <property type="evidence" value="ECO:0000318"/>
    <property type="project" value="GO_Central"/>
</dbReference>
<keyword evidence="8 12" id="KW-0472">Membrane</keyword>
<dbReference type="InterPro" id="IPR058533">
    <property type="entry name" value="Cation_efflux_TM"/>
</dbReference>
<feature type="domain" description="Cation efflux protein transmembrane" evidence="13">
    <location>
        <begin position="41"/>
        <end position="249"/>
    </location>
</feature>
<dbReference type="KEGG" id="tva:4759079"/>
<dbReference type="Gene3D" id="1.20.1510.10">
    <property type="entry name" value="Cation efflux protein transmembrane domain"/>
    <property type="match status" value="1"/>
</dbReference>
<keyword evidence="6" id="KW-0333">Golgi apparatus</keyword>
<dbReference type="PANTHER" id="PTHR46531:SF1">
    <property type="entry name" value="ZINC TRANSPORTER 6"/>
    <property type="match status" value="1"/>
</dbReference>
<name>A2F1G7_TRIV3</name>
<evidence type="ECO:0000256" key="12">
    <source>
        <dbReference type="SAM" id="Phobius"/>
    </source>
</evidence>
<comment type="subcellular location">
    <subcellularLocation>
        <location evidence="1">Golgi apparatus</location>
        <location evidence="1">trans-Golgi network membrane</location>
        <topology evidence="1">Multi-pass membrane protein</topology>
    </subcellularLocation>
</comment>
<dbReference type="RefSeq" id="XP_001314069.1">
    <property type="nucleotide sequence ID" value="XM_001314062.1"/>
</dbReference>
<dbReference type="InParanoid" id="A2F1G7"/>